<evidence type="ECO:0000313" key="7">
    <source>
        <dbReference type="EMBL" id="MPV38662.1"/>
    </source>
</evidence>
<dbReference type="Pfam" id="PF08392">
    <property type="entry name" value="FAE1_CUT1_RppA"/>
    <property type="match status" value="1"/>
</dbReference>
<dbReference type="GO" id="GO:0016020">
    <property type="term" value="C:membrane"/>
    <property type="evidence" value="ECO:0007669"/>
    <property type="project" value="InterPro"/>
</dbReference>
<dbReference type="Gene3D" id="3.40.47.10">
    <property type="match status" value="2"/>
</dbReference>
<organism evidence="7 8">
    <name type="scientific">Georgenia subflava</name>
    <dbReference type="NCBI Taxonomy" id="1622177"/>
    <lineage>
        <taxon>Bacteria</taxon>
        <taxon>Bacillati</taxon>
        <taxon>Actinomycetota</taxon>
        <taxon>Actinomycetes</taxon>
        <taxon>Micrococcales</taxon>
        <taxon>Bogoriellaceae</taxon>
        <taxon>Georgenia</taxon>
    </lineage>
</organism>
<dbReference type="InterPro" id="IPR011141">
    <property type="entry name" value="Polyketide_synthase_type-III"/>
</dbReference>
<dbReference type="GO" id="GO:0030639">
    <property type="term" value="P:polyketide biosynthetic process"/>
    <property type="evidence" value="ECO:0007669"/>
    <property type="project" value="TreeGrafter"/>
</dbReference>
<evidence type="ECO:0000259" key="5">
    <source>
        <dbReference type="Pfam" id="PF02797"/>
    </source>
</evidence>
<dbReference type="FunFam" id="3.40.47.10:FF:000014">
    <property type="entry name" value="Chalcone synthase 1"/>
    <property type="match status" value="1"/>
</dbReference>
<dbReference type="OrthoDB" id="9786288at2"/>
<reference evidence="7 8" key="1">
    <citation type="submission" date="2019-10" db="EMBL/GenBank/DDBJ databases">
        <title>Georgenia wutianyii sp. nov. and Georgenia yuyongxinii sp. nov. isolated from plateau pika (Ochotona curzoniae) in the Qinghai-Tibet plateau of China.</title>
        <authorList>
            <person name="Tian Z."/>
        </authorList>
    </citation>
    <scope>NUCLEOTIDE SEQUENCE [LARGE SCALE GENOMIC DNA]</scope>
    <source>
        <strain evidence="7 8">JCM 19765</strain>
    </source>
</reference>
<dbReference type="GO" id="GO:0006633">
    <property type="term" value="P:fatty acid biosynthetic process"/>
    <property type="evidence" value="ECO:0007669"/>
    <property type="project" value="InterPro"/>
</dbReference>
<evidence type="ECO:0000256" key="4">
    <source>
        <dbReference type="PIRSR" id="PIRSR000451-1"/>
    </source>
</evidence>
<evidence type="ECO:0000256" key="2">
    <source>
        <dbReference type="ARBA" id="ARBA00022679"/>
    </source>
</evidence>
<feature type="domain" description="FAE" evidence="6">
    <location>
        <begin position="75"/>
        <end position="196"/>
    </location>
</feature>
<keyword evidence="2" id="KW-0808">Transferase</keyword>
<keyword evidence="3" id="KW-0012">Acyltransferase</keyword>
<dbReference type="Proteomes" id="UP000437709">
    <property type="component" value="Unassembled WGS sequence"/>
</dbReference>
<dbReference type="GO" id="GO:0016747">
    <property type="term" value="F:acyltransferase activity, transferring groups other than amino-acyl groups"/>
    <property type="evidence" value="ECO:0007669"/>
    <property type="project" value="InterPro"/>
</dbReference>
<dbReference type="PANTHER" id="PTHR11877">
    <property type="entry name" value="HYDROXYMETHYLGLUTARYL-COA SYNTHASE"/>
    <property type="match status" value="1"/>
</dbReference>
<evidence type="ECO:0000259" key="6">
    <source>
        <dbReference type="Pfam" id="PF08392"/>
    </source>
</evidence>
<dbReference type="InterPro" id="IPR016039">
    <property type="entry name" value="Thiolase-like"/>
</dbReference>
<feature type="active site" description="Acyl-thioester intermediate" evidence="4">
    <location>
        <position position="139"/>
    </location>
</feature>
<proteinExistence type="inferred from homology"/>
<accession>A0A6N7EJW9</accession>
<protein>
    <submittedName>
        <fullName evidence="7">Type III polyketide synthase</fullName>
    </submittedName>
</protein>
<evidence type="ECO:0000313" key="8">
    <source>
        <dbReference type="Proteomes" id="UP000437709"/>
    </source>
</evidence>
<comment type="similarity">
    <text evidence="1">Belongs to the thiolase-like superfamily. Chalcone/stilbene synthases family.</text>
</comment>
<dbReference type="PIRSF" id="PIRSF000451">
    <property type="entry name" value="PKS_III"/>
    <property type="match status" value="1"/>
</dbReference>
<sequence length="356" mass="37384">MTHLVGLEPVLPEHRYGQAEITEALVDVIGGGDRTAALMRRLHASSGVEQRHLALPLERYAELRDFGDANDIFIAHAVELGARAVAGALERSGISPQEVDLFISTTITGIAVPSLEARIAARLGMRDDIIRLPLLGLGCMAGAAGTARLDDFLCSRPGGVAVLVSVELCSLTVQHGDTSTANLVASGLFGDGAAALAAVGTRHRAVRGPSTRTPAVVASRSRTFPGTAEAMGWDVRSTGLHIVLGAEVPDLVREHVGPDVARFLAEHGLTTADIGWWVCHPGGPKVIDALVETLGVDADALALTTDSLRRVGNLSSASVLHILRDTYDRRPPAVGTYGLMMAMGPGFSLELVLLRA</sequence>
<dbReference type="CDD" id="cd00831">
    <property type="entry name" value="CHS_like"/>
    <property type="match status" value="1"/>
</dbReference>
<evidence type="ECO:0000256" key="3">
    <source>
        <dbReference type="ARBA" id="ARBA00023315"/>
    </source>
</evidence>
<feature type="domain" description="Chalcone/stilbene synthase C-terminal" evidence="5">
    <location>
        <begin position="219"/>
        <end position="355"/>
    </location>
</feature>
<dbReference type="Pfam" id="PF02797">
    <property type="entry name" value="Chal_sti_synt_C"/>
    <property type="match status" value="1"/>
</dbReference>
<dbReference type="SUPFAM" id="SSF53901">
    <property type="entry name" value="Thiolase-like"/>
    <property type="match status" value="1"/>
</dbReference>
<dbReference type="EMBL" id="WHPC01000098">
    <property type="protein sequence ID" value="MPV38662.1"/>
    <property type="molecule type" value="Genomic_DNA"/>
</dbReference>
<name>A0A6N7EJW9_9MICO</name>
<keyword evidence="8" id="KW-1185">Reference proteome</keyword>
<dbReference type="InterPro" id="IPR012328">
    <property type="entry name" value="Chalcone/stilbene_synt_C"/>
</dbReference>
<dbReference type="AlphaFoldDB" id="A0A6N7EJW9"/>
<gene>
    <name evidence="7" type="ORF">GB881_16715</name>
</gene>
<evidence type="ECO:0000256" key="1">
    <source>
        <dbReference type="ARBA" id="ARBA00005531"/>
    </source>
</evidence>
<dbReference type="PANTHER" id="PTHR11877:SF99">
    <property type="entry name" value="1,3,6,8-TETRAHYDROXYNAPHTHALENE SYNTHASE"/>
    <property type="match status" value="1"/>
</dbReference>
<dbReference type="InterPro" id="IPR013601">
    <property type="entry name" value="FAE1_typ3_polyketide_synth"/>
</dbReference>
<dbReference type="RefSeq" id="WP_152194255.1">
    <property type="nucleotide sequence ID" value="NZ_VUKD01000001.1"/>
</dbReference>
<comment type="caution">
    <text evidence="7">The sequence shown here is derived from an EMBL/GenBank/DDBJ whole genome shotgun (WGS) entry which is preliminary data.</text>
</comment>